<dbReference type="InParanoid" id="W2RXC6"/>
<dbReference type="Proteomes" id="UP000030752">
    <property type="component" value="Unassembled WGS sequence"/>
</dbReference>
<dbReference type="Gene3D" id="3.30.70.330">
    <property type="match status" value="1"/>
</dbReference>
<dbReference type="GO" id="GO:0003723">
    <property type="term" value="F:RNA binding"/>
    <property type="evidence" value="ECO:0007669"/>
    <property type="project" value="UniProtKB-UniRule"/>
</dbReference>
<dbReference type="InterPro" id="IPR012677">
    <property type="entry name" value="Nucleotide-bd_a/b_plait_sf"/>
</dbReference>
<proteinExistence type="predicted"/>
<name>W2RXC6_CYPE1</name>
<evidence type="ECO:0000256" key="2">
    <source>
        <dbReference type="SAM" id="MobiDB-lite"/>
    </source>
</evidence>
<feature type="domain" description="RRM" evidence="3">
    <location>
        <begin position="281"/>
        <end position="358"/>
    </location>
</feature>
<protein>
    <recommendedName>
        <fullName evidence="3">RRM domain-containing protein</fullName>
    </recommendedName>
</protein>
<dbReference type="VEuPathDB" id="FungiDB:HMPREF1541_05240"/>
<keyword evidence="1" id="KW-0694">RNA-binding</keyword>
<dbReference type="EMBL" id="KB822720">
    <property type="protein sequence ID" value="ETN40960.1"/>
    <property type="molecule type" value="Genomic_DNA"/>
</dbReference>
<dbReference type="SUPFAM" id="SSF54928">
    <property type="entry name" value="RNA-binding domain, RBD"/>
    <property type="match status" value="1"/>
</dbReference>
<dbReference type="Pfam" id="PF00076">
    <property type="entry name" value="RRM_1"/>
    <property type="match status" value="1"/>
</dbReference>
<dbReference type="GeneID" id="19972579"/>
<keyword evidence="5" id="KW-1185">Reference proteome</keyword>
<dbReference type="AlphaFoldDB" id="W2RXC6"/>
<dbReference type="HOGENOM" id="CLU_752306_0_0_1"/>
<reference evidence="4 5" key="1">
    <citation type="submission" date="2013-03" db="EMBL/GenBank/DDBJ databases">
        <title>The Genome Sequence of Phialophora europaea CBS 101466.</title>
        <authorList>
            <consortium name="The Broad Institute Genomics Platform"/>
            <person name="Cuomo C."/>
            <person name="de Hoog S."/>
            <person name="Gorbushina A."/>
            <person name="Walker B."/>
            <person name="Young S.K."/>
            <person name="Zeng Q."/>
            <person name="Gargeya S."/>
            <person name="Fitzgerald M."/>
            <person name="Haas B."/>
            <person name="Abouelleil A."/>
            <person name="Allen A.W."/>
            <person name="Alvarado L."/>
            <person name="Arachchi H.M."/>
            <person name="Berlin A.M."/>
            <person name="Chapman S.B."/>
            <person name="Gainer-Dewar J."/>
            <person name="Goldberg J."/>
            <person name="Griggs A."/>
            <person name="Gujja S."/>
            <person name="Hansen M."/>
            <person name="Howarth C."/>
            <person name="Imamovic A."/>
            <person name="Ireland A."/>
            <person name="Larimer J."/>
            <person name="McCowan C."/>
            <person name="Murphy C."/>
            <person name="Pearson M."/>
            <person name="Poon T.W."/>
            <person name="Priest M."/>
            <person name="Roberts A."/>
            <person name="Saif S."/>
            <person name="Shea T."/>
            <person name="Sisk P."/>
            <person name="Sykes S."/>
            <person name="Wortman J."/>
            <person name="Nusbaum C."/>
            <person name="Birren B."/>
        </authorList>
    </citation>
    <scope>NUCLEOTIDE SEQUENCE [LARGE SCALE GENOMIC DNA]</scope>
    <source>
        <strain evidence="4 5">CBS 101466</strain>
    </source>
</reference>
<gene>
    <name evidence="4" type="ORF">HMPREF1541_05240</name>
</gene>
<dbReference type="InterPro" id="IPR000504">
    <property type="entry name" value="RRM_dom"/>
</dbReference>
<dbReference type="CDD" id="cd00590">
    <property type="entry name" value="RRM_SF"/>
    <property type="match status" value="1"/>
</dbReference>
<feature type="region of interest" description="Disordered" evidence="2">
    <location>
        <begin position="86"/>
        <end position="156"/>
    </location>
</feature>
<sequence length="368" mass="39802">MPQHTIVFTGPADLRGLAGQNLEGCHLHFNGPFRFSDLADLDLKDAILIINPQGSGQGFAPGYLMQLNEQPTATDVDGGNLVIQISKNNSKRKRSGSDDGLPDPARFRRATSRASASLTSQVDITEDRLRHDDLEDSEMETSPPAKRNATQKIDEIHPARARMISDMAKYTQANMTDMPFNRLDQSVTSTDWQTSVPLEVQYGSTTSITEPRGASEPGVPGGHIDGMAGLKRAAIPATRSTSLQEGDLTQTEGTHAADVSLRVEHSSTPSDGTESSYPGYRCLWIEEVVAAATEQDIRALFPEYSVDRVVMLNNEALGGSTGFVMVTMASVEDARSACLALANAKLHGRNLFIEQIPHSPIASDRIAL</sequence>
<dbReference type="RefSeq" id="XP_008717803.1">
    <property type="nucleotide sequence ID" value="XM_008719581.1"/>
</dbReference>
<dbReference type="PROSITE" id="PS50102">
    <property type="entry name" value="RRM"/>
    <property type="match status" value="1"/>
</dbReference>
<dbReference type="SMART" id="SM00360">
    <property type="entry name" value="RRM"/>
    <property type="match status" value="1"/>
</dbReference>
<evidence type="ECO:0000313" key="5">
    <source>
        <dbReference type="Proteomes" id="UP000030752"/>
    </source>
</evidence>
<evidence type="ECO:0000256" key="1">
    <source>
        <dbReference type="PROSITE-ProRule" id="PRU00176"/>
    </source>
</evidence>
<evidence type="ECO:0000313" key="4">
    <source>
        <dbReference type="EMBL" id="ETN40960.1"/>
    </source>
</evidence>
<dbReference type="InterPro" id="IPR035979">
    <property type="entry name" value="RBD_domain_sf"/>
</dbReference>
<evidence type="ECO:0000259" key="3">
    <source>
        <dbReference type="PROSITE" id="PS50102"/>
    </source>
</evidence>
<accession>W2RXC6</accession>
<organism evidence="4 5">
    <name type="scientific">Cyphellophora europaea (strain CBS 101466)</name>
    <name type="common">Phialophora europaea</name>
    <dbReference type="NCBI Taxonomy" id="1220924"/>
    <lineage>
        <taxon>Eukaryota</taxon>
        <taxon>Fungi</taxon>
        <taxon>Dikarya</taxon>
        <taxon>Ascomycota</taxon>
        <taxon>Pezizomycotina</taxon>
        <taxon>Eurotiomycetes</taxon>
        <taxon>Chaetothyriomycetidae</taxon>
        <taxon>Chaetothyriales</taxon>
        <taxon>Cyphellophoraceae</taxon>
        <taxon>Cyphellophora</taxon>
    </lineage>
</organism>